<feature type="active site" description="Schiff-base intermediate with substrate" evidence="12">
    <location>
        <position position="160"/>
    </location>
</feature>
<organism evidence="14 15">
    <name type="scientific">Chitiniphilus purpureus</name>
    <dbReference type="NCBI Taxonomy" id="2981137"/>
    <lineage>
        <taxon>Bacteria</taxon>
        <taxon>Pseudomonadati</taxon>
        <taxon>Pseudomonadota</taxon>
        <taxon>Betaproteobacteria</taxon>
        <taxon>Neisseriales</taxon>
        <taxon>Chitinibacteraceae</taxon>
        <taxon>Chitiniphilus</taxon>
    </lineage>
</organism>
<evidence type="ECO:0000256" key="4">
    <source>
        <dbReference type="ARBA" id="ARBA00012086"/>
    </source>
</evidence>
<keyword evidence="8 12" id="KW-0457">Lysine biosynthesis</keyword>
<dbReference type="InterPro" id="IPR013785">
    <property type="entry name" value="Aldolase_TIM"/>
</dbReference>
<evidence type="ECO:0000256" key="13">
    <source>
        <dbReference type="PIRNR" id="PIRNR001365"/>
    </source>
</evidence>
<keyword evidence="10 12" id="KW-0704">Schiff base</keyword>
<evidence type="ECO:0000256" key="1">
    <source>
        <dbReference type="ARBA" id="ARBA00003294"/>
    </source>
</evidence>
<dbReference type="EMBL" id="CP106753">
    <property type="protein sequence ID" value="UXY14006.1"/>
    <property type="molecule type" value="Genomic_DNA"/>
</dbReference>
<keyword evidence="9 12" id="KW-0456">Lyase</keyword>
<dbReference type="RefSeq" id="WP_263123304.1">
    <property type="nucleotide sequence ID" value="NZ_CP106753.1"/>
</dbReference>
<evidence type="ECO:0000256" key="3">
    <source>
        <dbReference type="ARBA" id="ARBA00007592"/>
    </source>
</evidence>
<dbReference type="HAMAP" id="MF_00418">
    <property type="entry name" value="DapA"/>
    <property type="match status" value="1"/>
</dbReference>
<evidence type="ECO:0000256" key="10">
    <source>
        <dbReference type="ARBA" id="ARBA00023270"/>
    </source>
</evidence>
<dbReference type="PIRSF" id="PIRSF001365">
    <property type="entry name" value="DHDPS"/>
    <property type="match status" value="1"/>
</dbReference>
<comment type="subcellular location">
    <subcellularLocation>
        <location evidence="12">Cytoplasm</location>
    </subcellularLocation>
</comment>
<evidence type="ECO:0000256" key="7">
    <source>
        <dbReference type="ARBA" id="ARBA00022915"/>
    </source>
</evidence>
<feature type="active site" description="Proton donor/acceptor" evidence="12">
    <location>
        <position position="132"/>
    </location>
</feature>
<keyword evidence="5 12" id="KW-0963">Cytoplasm</keyword>
<evidence type="ECO:0000256" key="8">
    <source>
        <dbReference type="ARBA" id="ARBA00023154"/>
    </source>
</evidence>
<comment type="catalytic activity">
    <reaction evidence="11 12">
        <text>L-aspartate 4-semialdehyde + pyruvate = (2S,4S)-4-hydroxy-2,3,4,5-tetrahydrodipicolinate + H2O + H(+)</text>
        <dbReference type="Rhea" id="RHEA:34171"/>
        <dbReference type="ChEBI" id="CHEBI:15361"/>
        <dbReference type="ChEBI" id="CHEBI:15377"/>
        <dbReference type="ChEBI" id="CHEBI:15378"/>
        <dbReference type="ChEBI" id="CHEBI:67139"/>
        <dbReference type="ChEBI" id="CHEBI:537519"/>
        <dbReference type="EC" id="4.3.3.7"/>
    </reaction>
</comment>
<keyword evidence="15" id="KW-1185">Reference proteome</keyword>
<reference evidence="14" key="1">
    <citation type="submission" date="2022-10" db="EMBL/GenBank/DDBJ databases">
        <title>Chitiniphilus purpureus sp. nov., a novel chitin-degrading bacterium isolated from crawfish pond sediment.</title>
        <authorList>
            <person name="Li K."/>
        </authorList>
    </citation>
    <scope>NUCLEOTIDE SEQUENCE</scope>
    <source>
        <strain evidence="14">CD1</strain>
    </source>
</reference>
<dbReference type="PRINTS" id="PR00146">
    <property type="entry name" value="DHPICSNTHASE"/>
</dbReference>
<dbReference type="Pfam" id="PF00701">
    <property type="entry name" value="DHDPS"/>
    <property type="match status" value="1"/>
</dbReference>
<proteinExistence type="inferred from homology"/>
<dbReference type="NCBIfam" id="TIGR00674">
    <property type="entry name" value="dapA"/>
    <property type="match status" value="1"/>
</dbReference>
<comment type="function">
    <text evidence="1 12">Catalyzes the condensation of (S)-aspartate-beta-semialdehyde [(S)-ASA] and pyruvate to 4-hydroxy-tetrahydrodipicolinate (HTPA).</text>
</comment>
<comment type="pathway">
    <text evidence="2 12">Amino-acid biosynthesis; L-lysine biosynthesis via DAP pathway; (S)-tetrahydrodipicolinate from L-aspartate: step 3/4.</text>
</comment>
<feature type="site" description="Part of a proton relay during catalysis" evidence="12">
    <location>
        <position position="43"/>
    </location>
</feature>
<dbReference type="SUPFAM" id="SSF51569">
    <property type="entry name" value="Aldolase"/>
    <property type="match status" value="1"/>
</dbReference>
<evidence type="ECO:0000256" key="2">
    <source>
        <dbReference type="ARBA" id="ARBA00005120"/>
    </source>
</evidence>
<sequence length="293" mass="30546">MFEGIWIPMVTPLRAGAPDLPAAAALARHLAGSGIAGLVLNGTTGEAAALAPSDTQALFETVRAALGPQVPVLMGISGSATAAMVATVRQWDKAGIDGFLVSAPSYVRPAQAGIVSHFHAVADATGLPIVIYNIPYRVGVNIDVPTLATLARHPQLQAVKESGGGSLAQLTAILDETPLRVLCGEDALLFPALCLGAHGAIAASAHLAAGHFVRLWQAVRDQQLHRARMLDRQLRPLIHAAFAEPNPVAIKAALAQQGWTTDEVHLPHLPAGPASRSRLATVLAAFAKETHRL</sequence>
<name>A0ABY6DKM1_9NEIS</name>
<evidence type="ECO:0000313" key="14">
    <source>
        <dbReference type="EMBL" id="UXY14006.1"/>
    </source>
</evidence>
<evidence type="ECO:0000256" key="6">
    <source>
        <dbReference type="ARBA" id="ARBA00022605"/>
    </source>
</evidence>
<comment type="similarity">
    <text evidence="3 12 13">Belongs to the DapA family.</text>
</comment>
<comment type="caution">
    <text evidence="12">Was originally thought to be a dihydrodipicolinate synthase (DHDPS), catalyzing the condensation of (S)-aspartate-beta-semialdehyde [(S)-ASA] and pyruvate to dihydrodipicolinate (DHDP). However, it was shown in E.coli that the product of the enzymatic reaction is not dihydrodipicolinate but in fact (4S)-4-hydroxy-2,3,4,5-tetrahydro-(2S)-dipicolinic acid (HTPA), and that the consecutive dehydration reaction leading to DHDP is not spontaneous but catalyzed by DapB.</text>
</comment>
<dbReference type="InterPro" id="IPR002220">
    <property type="entry name" value="DapA-like"/>
</dbReference>
<evidence type="ECO:0000256" key="9">
    <source>
        <dbReference type="ARBA" id="ARBA00023239"/>
    </source>
</evidence>
<dbReference type="PANTHER" id="PTHR12128">
    <property type="entry name" value="DIHYDRODIPICOLINATE SYNTHASE"/>
    <property type="match status" value="1"/>
</dbReference>
<evidence type="ECO:0000256" key="5">
    <source>
        <dbReference type="ARBA" id="ARBA00022490"/>
    </source>
</evidence>
<keyword evidence="7 12" id="KW-0220">Diaminopimelate biosynthesis</keyword>
<evidence type="ECO:0000256" key="12">
    <source>
        <dbReference type="HAMAP-Rule" id="MF_00418"/>
    </source>
</evidence>
<dbReference type="PANTHER" id="PTHR12128:SF66">
    <property type="entry name" value="4-HYDROXY-2-OXOGLUTARATE ALDOLASE, MITOCHONDRIAL"/>
    <property type="match status" value="1"/>
</dbReference>
<feature type="binding site" evidence="12">
    <location>
        <position position="201"/>
    </location>
    <ligand>
        <name>pyruvate</name>
        <dbReference type="ChEBI" id="CHEBI:15361"/>
    </ligand>
</feature>
<dbReference type="InterPro" id="IPR020625">
    <property type="entry name" value="Schiff_base-form_aldolases_AS"/>
</dbReference>
<dbReference type="InterPro" id="IPR005263">
    <property type="entry name" value="DapA"/>
</dbReference>
<protein>
    <recommendedName>
        <fullName evidence="4 12">4-hydroxy-tetrahydrodipicolinate synthase</fullName>
        <shortName evidence="12">HTPA synthase</shortName>
        <ecNumber evidence="4 12">4.3.3.7</ecNumber>
    </recommendedName>
</protein>
<evidence type="ECO:0000313" key="15">
    <source>
        <dbReference type="Proteomes" id="UP001061302"/>
    </source>
</evidence>
<feature type="binding site" evidence="12">
    <location>
        <position position="44"/>
    </location>
    <ligand>
        <name>pyruvate</name>
        <dbReference type="ChEBI" id="CHEBI:15361"/>
    </ligand>
</feature>
<dbReference type="Gene3D" id="3.20.20.70">
    <property type="entry name" value="Aldolase class I"/>
    <property type="match status" value="1"/>
</dbReference>
<feature type="site" description="Part of a proton relay during catalysis" evidence="12">
    <location>
        <position position="106"/>
    </location>
</feature>
<dbReference type="SMART" id="SM01130">
    <property type="entry name" value="DHDPS"/>
    <property type="match status" value="1"/>
</dbReference>
<dbReference type="GO" id="GO:0008840">
    <property type="term" value="F:4-hydroxy-tetrahydrodipicolinate synthase activity"/>
    <property type="evidence" value="ECO:0007669"/>
    <property type="project" value="UniProtKB-EC"/>
</dbReference>
<evidence type="ECO:0000256" key="11">
    <source>
        <dbReference type="ARBA" id="ARBA00047836"/>
    </source>
</evidence>
<gene>
    <name evidence="12 14" type="primary">dapA</name>
    <name evidence="14" type="ORF">N8I74_11800</name>
</gene>
<dbReference type="EC" id="4.3.3.7" evidence="4 12"/>
<dbReference type="PROSITE" id="PS00666">
    <property type="entry name" value="DHDPS_2"/>
    <property type="match status" value="1"/>
</dbReference>
<comment type="subunit">
    <text evidence="12">Homotetramer; dimer of dimers.</text>
</comment>
<keyword evidence="6 12" id="KW-0028">Amino-acid biosynthesis</keyword>
<accession>A0ABY6DKM1</accession>
<dbReference type="Proteomes" id="UP001061302">
    <property type="component" value="Chromosome"/>
</dbReference>